<sequence>MRRRTTFTSVKVIAVGLLTMLASMLGAGTAVAHSVVISSTPENGAEIAAGPERVSVTFNEALQESFASLTVVGPDGNLWTKGDPAVEGPTVSAELGELGPSGVYTVAFRVTSADGHPVSGTRTFTLTEEGSGTPGAAADSSGESGSGGVPLWPFIVAGVLVFGGGLWFALRKPRGEN</sequence>
<dbReference type="GO" id="GO:0005507">
    <property type="term" value="F:copper ion binding"/>
    <property type="evidence" value="ECO:0007669"/>
    <property type="project" value="InterPro"/>
</dbReference>
<evidence type="ECO:0000256" key="1">
    <source>
        <dbReference type="ARBA" id="ARBA00004196"/>
    </source>
</evidence>
<dbReference type="PANTHER" id="PTHR34820:SF4">
    <property type="entry name" value="INNER MEMBRANE PROTEIN YEBZ"/>
    <property type="match status" value="1"/>
</dbReference>
<dbReference type="AlphaFoldDB" id="A0A076EMT3"/>
<keyword evidence="2" id="KW-0479">Metal-binding</keyword>
<comment type="subcellular location">
    <subcellularLocation>
        <location evidence="1">Cell envelope</location>
    </subcellularLocation>
</comment>
<organism evidence="8 9">
    <name type="scientific">Rhodococcus opacus</name>
    <name type="common">Nocardia opaca</name>
    <dbReference type="NCBI Taxonomy" id="37919"/>
    <lineage>
        <taxon>Bacteria</taxon>
        <taxon>Bacillati</taxon>
        <taxon>Actinomycetota</taxon>
        <taxon>Actinomycetes</taxon>
        <taxon>Mycobacteriales</taxon>
        <taxon>Nocardiaceae</taxon>
        <taxon>Rhodococcus</taxon>
    </lineage>
</organism>
<keyword evidence="5" id="KW-0812">Transmembrane</keyword>
<evidence type="ECO:0000256" key="6">
    <source>
        <dbReference type="SAM" id="SignalP"/>
    </source>
</evidence>
<keyword evidence="5" id="KW-1133">Transmembrane helix</keyword>
<proteinExistence type="predicted"/>
<evidence type="ECO:0000256" key="4">
    <source>
        <dbReference type="ARBA" id="ARBA00023008"/>
    </source>
</evidence>
<dbReference type="GO" id="GO:0005886">
    <property type="term" value="C:plasma membrane"/>
    <property type="evidence" value="ECO:0007669"/>
    <property type="project" value="TreeGrafter"/>
</dbReference>
<feature type="transmembrane region" description="Helical" evidence="5">
    <location>
        <begin position="151"/>
        <end position="170"/>
    </location>
</feature>
<dbReference type="GO" id="GO:0030313">
    <property type="term" value="C:cell envelope"/>
    <property type="evidence" value="ECO:0007669"/>
    <property type="project" value="UniProtKB-SubCell"/>
</dbReference>
<accession>A0A076EMT3</accession>
<feature type="domain" description="CopC" evidence="7">
    <location>
        <begin position="33"/>
        <end position="126"/>
    </location>
</feature>
<dbReference type="InterPro" id="IPR014755">
    <property type="entry name" value="Cu-Rt/internalin_Ig-like"/>
</dbReference>
<dbReference type="PANTHER" id="PTHR34820">
    <property type="entry name" value="INNER MEMBRANE PROTEIN YEBZ"/>
    <property type="match status" value="1"/>
</dbReference>
<dbReference type="SUPFAM" id="SSF81296">
    <property type="entry name" value="E set domains"/>
    <property type="match status" value="1"/>
</dbReference>
<evidence type="ECO:0000256" key="2">
    <source>
        <dbReference type="ARBA" id="ARBA00022723"/>
    </source>
</evidence>
<dbReference type="InterPro" id="IPR014756">
    <property type="entry name" value="Ig_E-set"/>
</dbReference>
<dbReference type="Gene3D" id="2.60.40.1220">
    <property type="match status" value="1"/>
</dbReference>
<dbReference type="GO" id="GO:0006825">
    <property type="term" value="P:copper ion transport"/>
    <property type="evidence" value="ECO:0007669"/>
    <property type="project" value="InterPro"/>
</dbReference>
<dbReference type="eggNOG" id="COG2372">
    <property type="taxonomic scope" value="Bacteria"/>
</dbReference>
<dbReference type="InterPro" id="IPR007348">
    <property type="entry name" value="CopC_dom"/>
</dbReference>
<dbReference type="InterPro" id="IPR032694">
    <property type="entry name" value="CopC/D"/>
</dbReference>
<evidence type="ECO:0000259" key="7">
    <source>
        <dbReference type="Pfam" id="PF04234"/>
    </source>
</evidence>
<dbReference type="Pfam" id="PF04234">
    <property type="entry name" value="CopC"/>
    <property type="match status" value="1"/>
</dbReference>
<evidence type="ECO:0000256" key="3">
    <source>
        <dbReference type="ARBA" id="ARBA00022729"/>
    </source>
</evidence>
<keyword evidence="4" id="KW-0186">Copper</keyword>
<reference evidence="8 9" key="1">
    <citation type="submission" date="2014-07" db="EMBL/GenBank/DDBJ databases">
        <title>Genome Sequence of Rhodococcus opacus Strain R7, a Biodegrader of Mono- and Polycyclic Aromatic Hydrocarbons.</title>
        <authorList>
            <person name="Di Gennaro P."/>
            <person name="Zampolli J."/>
            <person name="Presti I."/>
            <person name="Cappelletti M."/>
            <person name="D'Ursi P."/>
            <person name="Orro A."/>
            <person name="Mezzelani A."/>
            <person name="Milanesi L."/>
        </authorList>
    </citation>
    <scope>NUCLEOTIDE SEQUENCE [LARGE SCALE GENOMIC DNA]</scope>
    <source>
        <strain evidence="8 9">R7</strain>
    </source>
</reference>
<protein>
    <submittedName>
        <fullName evidence="8">Copper resistance protein CopC</fullName>
    </submittedName>
</protein>
<dbReference type="Proteomes" id="UP000028488">
    <property type="component" value="Chromosome"/>
</dbReference>
<dbReference type="GO" id="GO:0042597">
    <property type="term" value="C:periplasmic space"/>
    <property type="evidence" value="ECO:0007669"/>
    <property type="project" value="InterPro"/>
</dbReference>
<dbReference type="GO" id="GO:0046688">
    <property type="term" value="P:response to copper ion"/>
    <property type="evidence" value="ECO:0007669"/>
    <property type="project" value="InterPro"/>
</dbReference>
<gene>
    <name evidence="8" type="ORF">EP51_21565</name>
</gene>
<evidence type="ECO:0000313" key="8">
    <source>
        <dbReference type="EMBL" id="AII07101.1"/>
    </source>
</evidence>
<name>A0A076EMT3_RHOOP</name>
<dbReference type="EMBL" id="CP008947">
    <property type="protein sequence ID" value="AII07101.1"/>
    <property type="molecule type" value="Genomic_DNA"/>
</dbReference>
<evidence type="ECO:0000256" key="5">
    <source>
        <dbReference type="SAM" id="Phobius"/>
    </source>
</evidence>
<keyword evidence="5" id="KW-0472">Membrane</keyword>
<evidence type="ECO:0000313" key="9">
    <source>
        <dbReference type="Proteomes" id="UP000028488"/>
    </source>
</evidence>
<keyword evidence="3 6" id="KW-0732">Signal</keyword>
<feature type="chain" id="PRO_5001711719" evidence="6">
    <location>
        <begin position="33"/>
        <end position="177"/>
    </location>
</feature>
<feature type="signal peptide" evidence="6">
    <location>
        <begin position="1"/>
        <end position="32"/>
    </location>
</feature>
<dbReference type="RefSeq" id="WP_037228321.1">
    <property type="nucleotide sequence ID" value="NZ_CP008947.1"/>
</dbReference>